<keyword evidence="7" id="KW-0862">Zinc</keyword>
<gene>
    <name evidence="10" type="ORF">SAMD00023353_7800380</name>
</gene>
<dbReference type="Proteomes" id="UP000054516">
    <property type="component" value="Unassembled WGS sequence"/>
</dbReference>
<feature type="domain" description="RING-type" evidence="9">
    <location>
        <begin position="288"/>
        <end position="509"/>
    </location>
</feature>
<dbReference type="CDD" id="cd20353">
    <property type="entry name" value="Rcat_RBR_RNF216"/>
    <property type="match status" value="1"/>
</dbReference>
<name>A0A1W2TUL8_ROSNE</name>
<dbReference type="PANTHER" id="PTHR22770">
    <property type="entry name" value="UBIQUITIN CONJUGATING ENZYME 7 INTERACTING PROTEIN-RELATED"/>
    <property type="match status" value="1"/>
</dbReference>
<dbReference type="Gene3D" id="3.30.40.10">
    <property type="entry name" value="Zinc/RING finger domain, C3HC4 (zinc finger)"/>
    <property type="match status" value="1"/>
</dbReference>
<feature type="compositionally biased region" description="Basic and acidic residues" evidence="8">
    <location>
        <begin position="121"/>
        <end position="131"/>
    </location>
</feature>
<dbReference type="InterPro" id="IPR047546">
    <property type="entry name" value="Rcat_RBR_RNF216"/>
</dbReference>
<keyword evidence="5" id="KW-0863">Zinc-finger</keyword>
<dbReference type="PROSITE" id="PS51873">
    <property type="entry name" value="TRIAD"/>
    <property type="match status" value="1"/>
</dbReference>
<dbReference type="Pfam" id="PF26200">
    <property type="entry name" value="Rcat_RNF216"/>
    <property type="match status" value="1"/>
</dbReference>
<dbReference type="PANTHER" id="PTHR22770:SF47">
    <property type="entry name" value="E3 UBIQUITIN-PROTEIN LIGASE RNF216"/>
    <property type="match status" value="1"/>
</dbReference>
<dbReference type="SUPFAM" id="SSF57850">
    <property type="entry name" value="RING/U-box"/>
    <property type="match status" value="3"/>
</dbReference>
<feature type="region of interest" description="Disordered" evidence="8">
    <location>
        <begin position="102"/>
        <end position="142"/>
    </location>
</feature>
<dbReference type="OMA" id="CKHPFIK"/>
<keyword evidence="11" id="KW-1185">Reference proteome</keyword>
<evidence type="ECO:0000256" key="7">
    <source>
        <dbReference type="ARBA" id="ARBA00022833"/>
    </source>
</evidence>
<evidence type="ECO:0000256" key="2">
    <source>
        <dbReference type="ARBA" id="ARBA00022679"/>
    </source>
</evidence>
<evidence type="ECO:0000256" key="5">
    <source>
        <dbReference type="ARBA" id="ARBA00022771"/>
    </source>
</evidence>
<evidence type="ECO:0000313" key="11">
    <source>
        <dbReference type="Proteomes" id="UP000054516"/>
    </source>
</evidence>
<dbReference type="EMBL" id="DF977523">
    <property type="protein sequence ID" value="GAP92320.2"/>
    <property type="molecule type" value="Genomic_DNA"/>
</dbReference>
<organism evidence="10">
    <name type="scientific">Rosellinia necatrix</name>
    <name type="common">White root-rot fungus</name>
    <dbReference type="NCBI Taxonomy" id="77044"/>
    <lineage>
        <taxon>Eukaryota</taxon>
        <taxon>Fungi</taxon>
        <taxon>Dikarya</taxon>
        <taxon>Ascomycota</taxon>
        <taxon>Pezizomycotina</taxon>
        <taxon>Sordariomycetes</taxon>
        <taxon>Xylariomycetidae</taxon>
        <taxon>Xylariales</taxon>
        <taxon>Xylariaceae</taxon>
        <taxon>Rosellinia</taxon>
    </lineage>
</organism>
<sequence length="627" mass="71072">MAWSPEAYDFWADNPDSPGYRDRSLLIEDDAEREVIVLDDDDDDDDDPVQAQPEYDETSCKNGVLLVFPDICPNYLSELTLQHGCAPATIISAILDRQEKGENYPTQAALESRSRKRKRASERSGPGHDLENDGDDDDDECDPERVRSIKLQMATHEHKLHKDSPRYINLAKKLLGQDFPKVPQLTIRGFLLDNGNSIFEAYTAMDEKRRTWDDANPPWAEKKTLTKILNGFTRDHLPNLDLGTFEADEQAAIAEYMAAKELSAVKDNKAQAEVEEHKNFLRAQAEGQTTDCGICFEEFPLNRMVQCEGEDMHWFCRGCLRSQAESQIGMAKYELTCMSLEGCSAGFSKAQRALFLDKKLTIALDRIEQEAVLRMAGIENLETCPFCPYAAEYPPVETDKEFRCDNPRCQLVSCRLCRKETHIPKTCAEADADRGLDARHILEEAMSAALIRRCNKCQNPFVKQDGCNKIRCTKCGTLQCDVCRKTIADYSHFNDTRRGGKNGQCPLFDENEGRYEKEVSNAEAEMRKKVVEENPDVDEEALCIPMLGNTRQDEHKLQKDPIFHQQAPQPRPFLAEWDNARHEVVDRHLLRAGGPPFHFPQNGLRLQHPFNGAGNNNPIVPAPLPHL</sequence>
<dbReference type="GO" id="GO:0008270">
    <property type="term" value="F:zinc ion binding"/>
    <property type="evidence" value="ECO:0007669"/>
    <property type="project" value="UniProtKB-KW"/>
</dbReference>
<dbReference type="AlphaFoldDB" id="A0A1W2TUL8"/>
<keyword evidence="4" id="KW-0677">Repeat</keyword>
<evidence type="ECO:0000313" key="10">
    <source>
        <dbReference type="EMBL" id="GAP92320.2"/>
    </source>
</evidence>
<keyword evidence="2" id="KW-0808">Transferase</keyword>
<protein>
    <submittedName>
        <fullName evidence="10">Putative ring finger protein</fullName>
    </submittedName>
</protein>
<reference evidence="10" key="1">
    <citation type="submission" date="2016-03" db="EMBL/GenBank/DDBJ databases">
        <title>Draft genome sequence of Rosellinia necatrix.</title>
        <authorList>
            <person name="Kanematsu S."/>
        </authorList>
    </citation>
    <scope>NUCLEOTIDE SEQUENCE [LARGE SCALE GENOMIC DNA]</scope>
    <source>
        <strain evidence="10">W97</strain>
    </source>
</reference>
<dbReference type="CDD" id="cd16630">
    <property type="entry name" value="RING-HC_RBR_RNF216"/>
    <property type="match status" value="1"/>
</dbReference>
<evidence type="ECO:0000256" key="6">
    <source>
        <dbReference type="ARBA" id="ARBA00022786"/>
    </source>
</evidence>
<dbReference type="InterPro" id="IPR044066">
    <property type="entry name" value="TRIAD_supradom"/>
</dbReference>
<keyword evidence="3" id="KW-0479">Metal-binding</keyword>
<feature type="compositionally biased region" description="Acidic residues" evidence="8">
    <location>
        <begin position="132"/>
        <end position="142"/>
    </location>
</feature>
<evidence type="ECO:0000256" key="1">
    <source>
        <dbReference type="ARBA" id="ARBA00004906"/>
    </source>
</evidence>
<keyword evidence="6" id="KW-0833">Ubl conjugation pathway</keyword>
<dbReference type="InterPro" id="IPR013083">
    <property type="entry name" value="Znf_RING/FYVE/PHD"/>
</dbReference>
<evidence type="ECO:0000259" key="9">
    <source>
        <dbReference type="PROSITE" id="PS51873"/>
    </source>
</evidence>
<proteinExistence type="predicted"/>
<dbReference type="Gene3D" id="1.20.120.1750">
    <property type="match status" value="1"/>
</dbReference>
<dbReference type="OrthoDB" id="10009520at2759"/>
<dbReference type="InterPro" id="IPR051628">
    <property type="entry name" value="LUBAC_E3_Ligases"/>
</dbReference>
<dbReference type="InterPro" id="IPR047545">
    <property type="entry name" value="BRcat_RBR_RNF216"/>
</dbReference>
<feature type="region of interest" description="Disordered" evidence="8">
    <location>
        <begin position="38"/>
        <end position="57"/>
    </location>
</feature>
<comment type="pathway">
    <text evidence="1">Protein modification; protein ubiquitination.</text>
</comment>
<evidence type="ECO:0000256" key="3">
    <source>
        <dbReference type="ARBA" id="ARBA00022723"/>
    </source>
</evidence>
<evidence type="ECO:0000256" key="8">
    <source>
        <dbReference type="SAM" id="MobiDB-lite"/>
    </source>
</evidence>
<dbReference type="GO" id="GO:0016740">
    <property type="term" value="F:transferase activity"/>
    <property type="evidence" value="ECO:0007669"/>
    <property type="project" value="UniProtKB-KW"/>
</dbReference>
<feature type="compositionally biased region" description="Acidic residues" evidence="8">
    <location>
        <begin position="38"/>
        <end position="48"/>
    </location>
</feature>
<dbReference type="InterPro" id="IPR047544">
    <property type="entry name" value="RING-HC_RBR_RNF216"/>
</dbReference>
<dbReference type="CDD" id="cd20339">
    <property type="entry name" value="BRcat_RBR_RNF216"/>
    <property type="match status" value="1"/>
</dbReference>
<accession>A0A1W2TUL8</accession>
<evidence type="ECO:0000256" key="4">
    <source>
        <dbReference type="ARBA" id="ARBA00022737"/>
    </source>
</evidence>
<dbReference type="STRING" id="77044.A0A1W2TUL8"/>